<evidence type="ECO:0000256" key="1">
    <source>
        <dbReference type="SAM" id="MobiDB-lite"/>
    </source>
</evidence>
<reference evidence="2 3" key="1">
    <citation type="submission" date="2019-01" db="EMBL/GenBank/DDBJ databases">
        <title>Draft Genome and Complete Hox-Cluster Characterization of the Sterlet Sturgeon (Acipenser ruthenus).</title>
        <authorList>
            <person name="Wei Q."/>
        </authorList>
    </citation>
    <scope>NUCLEOTIDE SEQUENCE [LARGE SCALE GENOMIC DNA]</scope>
    <source>
        <strain evidence="2">WHYD16114868_AA</strain>
        <tissue evidence="2">Blood</tissue>
    </source>
</reference>
<dbReference type="Proteomes" id="UP000289886">
    <property type="component" value="Unassembled WGS sequence"/>
</dbReference>
<protein>
    <recommendedName>
        <fullName evidence="4">Zinc finger BED domain-containing protein 4</fullName>
    </recommendedName>
</protein>
<evidence type="ECO:0000313" key="2">
    <source>
        <dbReference type="EMBL" id="RXM29618.1"/>
    </source>
</evidence>
<comment type="caution">
    <text evidence="2">The sequence shown here is derived from an EMBL/GenBank/DDBJ whole genome shotgun (WGS) entry which is preliminary data.</text>
</comment>
<name>A0A444U391_ACIRT</name>
<evidence type="ECO:0000313" key="3">
    <source>
        <dbReference type="Proteomes" id="UP000289886"/>
    </source>
</evidence>
<organism evidence="2 3">
    <name type="scientific">Acipenser ruthenus</name>
    <name type="common">Sterlet sturgeon</name>
    <dbReference type="NCBI Taxonomy" id="7906"/>
    <lineage>
        <taxon>Eukaryota</taxon>
        <taxon>Metazoa</taxon>
        <taxon>Chordata</taxon>
        <taxon>Craniata</taxon>
        <taxon>Vertebrata</taxon>
        <taxon>Euteleostomi</taxon>
        <taxon>Actinopterygii</taxon>
        <taxon>Chondrostei</taxon>
        <taxon>Acipenseriformes</taxon>
        <taxon>Acipenseridae</taxon>
        <taxon>Acipenser</taxon>
    </lineage>
</organism>
<feature type="region of interest" description="Disordered" evidence="1">
    <location>
        <begin position="1"/>
        <end position="23"/>
    </location>
</feature>
<dbReference type="EMBL" id="SCEB01215425">
    <property type="protein sequence ID" value="RXM29618.1"/>
    <property type="molecule type" value="Genomic_DNA"/>
</dbReference>
<proteinExistence type="predicted"/>
<gene>
    <name evidence="2" type="ORF">EOD39_2233</name>
</gene>
<evidence type="ECO:0008006" key="4">
    <source>
        <dbReference type="Google" id="ProtNLM"/>
    </source>
</evidence>
<accession>A0A444U391</accession>
<sequence>MSSTKATSNFRRHLQRKHPEVLKEPEATIMPIQSDQTTVDSFMPDPQLKKWKATNSRQVKLTDSIVSFIANDLLPLSIADSTDFRIFF</sequence>
<dbReference type="AlphaFoldDB" id="A0A444U391"/>
<keyword evidence="3" id="KW-1185">Reference proteome</keyword>